<comment type="caution">
    <text evidence="1">The sequence shown here is derived from an EMBL/GenBank/DDBJ whole genome shotgun (WGS) entry which is preliminary data.</text>
</comment>
<proteinExistence type="predicted"/>
<name>A0ABR8TRX5_9PSED</name>
<organism evidence="1 2">
    <name type="scientific">Serpens gallinarum</name>
    <dbReference type="NCBI Taxonomy" id="2763075"/>
    <lineage>
        <taxon>Bacteria</taxon>
        <taxon>Pseudomonadati</taxon>
        <taxon>Pseudomonadota</taxon>
        <taxon>Gammaproteobacteria</taxon>
        <taxon>Pseudomonadales</taxon>
        <taxon>Pseudomonadaceae</taxon>
        <taxon>Pseudomonas</taxon>
    </lineage>
</organism>
<dbReference type="EMBL" id="JACSQG010000010">
    <property type="protein sequence ID" value="MBD7978522.1"/>
    <property type="molecule type" value="Genomic_DNA"/>
</dbReference>
<dbReference type="RefSeq" id="WP_251837310.1">
    <property type="nucleotide sequence ID" value="NZ_JACSQG010000010.1"/>
</dbReference>
<reference evidence="1 2" key="1">
    <citation type="submission" date="2020-08" db="EMBL/GenBank/DDBJ databases">
        <title>A Genomic Blueprint of the Chicken Gut Microbiome.</title>
        <authorList>
            <person name="Gilroy R."/>
            <person name="Ravi A."/>
            <person name="Getino M."/>
            <person name="Pursley I."/>
            <person name="Horton D.L."/>
            <person name="Alikhan N.-F."/>
            <person name="Baker D."/>
            <person name="Gharbi K."/>
            <person name="Hall N."/>
            <person name="Watson M."/>
            <person name="Adriaenssens E.M."/>
            <person name="Foster-Nyarko E."/>
            <person name="Jarju S."/>
            <person name="Secka A."/>
            <person name="Antonio M."/>
            <person name="Oren A."/>
            <person name="Chaudhuri R."/>
            <person name="La Ragione R.M."/>
            <person name="Hildebrand F."/>
            <person name="Pallen M.J."/>
        </authorList>
    </citation>
    <scope>NUCLEOTIDE SEQUENCE [LARGE SCALE GENOMIC DNA]</scope>
    <source>
        <strain evidence="1 2">Sa2CUA2</strain>
    </source>
</reference>
<evidence type="ECO:0000313" key="2">
    <source>
        <dbReference type="Proteomes" id="UP000611945"/>
    </source>
</evidence>
<gene>
    <name evidence="1" type="ORF">H9642_15160</name>
</gene>
<keyword evidence="2" id="KW-1185">Reference proteome</keyword>
<evidence type="ECO:0000313" key="1">
    <source>
        <dbReference type="EMBL" id="MBD7978522.1"/>
    </source>
</evidence>
<dbReference type="Proteomes" id="UP000611945">
    <property type="component" value="Unassembled WGS sequence"/>
</dbReference>
<protein>
    <submittedName>
        <fullName evidence="1">Uncharacterized protein</fullName>
    </submittedName>
</protein>
<sequence length="76" mass="8528">MNWNGRAKPTPVDFRFDHRDLEFEARIYLNLFGSSRTEKIEKPGIAWLFFLAVQPEAVNGSDSDRASAAPGSFPLA</sequence>
<accession>A0ABR8TRX5</accession>